<name>A0ABQ1FNW7_9BACL</name>
<dbReference type="RefSeq" id="WP_094093301.1">
    <property type="nucleotide sequence ID" value="NZ_BMHF01000001.1"/>
</dbReference>
<evidence type="ECO:0000256" key="6">
    <source>
        <dbReference type="HAMAP-Rule" id="MF_00978"/>
    </source>
</evidence>
<evidence type="ECO:0000256" key="4">
    <source>
        <dbReference type="ARBA" id="ARBA00023125"/>
    </source>
</evidence>
<evidence type="ECO:0000313" key="9">
    <source>
        <dbReference type="Proteomes" id="UP000609323"/>
    </source>
</evidence>
<feature type="domain" description="BPL/LPL catalytic" evidence="7">
    <location>
        <begin position="80"/>
        <end position="268"/>
    </location>
</feature>
<feature type="DNA-binding region" description="H-T-H motif" evidence="6">
    <location>
        <begin position="29"/>
        <end position="48"/>
    </location>
</feature>
<gene>
    <name evidence="6 8" type="primary">birA</name>
    <name evidence="8" type="ORF">GCM10010917_05100</name>
</gene>
<sequence>MGHNPTESEQPEQLLLRMFRERAGEYISGEEISRQLGISRTAVWKQINKLRETGYEFEAVSRKGYRLTGEPSRLTAADLMLAARTSVMGRNLKLLAVTGSTQDEARALAEQGAPEGTLVIAEEQTKGKGRMGRSWYSPPGNGLWMSLLLRPDLPLGSAPQLTLLTAVAVCRAIRSVAAVDAGIKWPNDILIGGRKTCGILLESTGEDERIRYCIAGIGIDVNMAAEELPENLRSIMTSLRIESGQEVDRSKLAGAIMNEMEQLYGIYMAEGFGPVAALWEALSVSLNKAVTAHTPGGVLKGTAVSLDSSGALIVRLSDGQMTKIISGDVTVDPRN</sequence>
<dbReference type="PROSITE" id="PS51733">
    <property type="entry name" value="BPL_LPL_CATALYTIC"/>
    <property type="match status" value="1"/>
</dbReference>
<accession>A0ABQ1FNW7</accession>
<evidence type="ECO:0000256" key="1">
    <source>
        <dbReference type="ARBA" id="ARBA00022598"/>
    </source>
</evidence>
<dbReference type="InterPro" id="IPR036390">
    <property type="entry name" value="WH_DNA-bd_sf"/>
</dbReference>
<dbReference type="HAMAP" id="MF_00978">
    <property type="entry name" value="Bifunct_BirA"/>
    <property type="match status" value="1"/>
</dbReference>
<comment type="caution">
    <text evidence="6">Lacks conserved residue(s) required for the propagation of feature annotation.</text>
</comment>
<dbReference type="InterPro" id="IPR004143">
    <property type="entry name" value="BPL_LPL_catalytic"/>
</dbReference>
<dbReference type="SUPFAM" id="SSF50037">
    <property type="entry name" value="C-terminal domain of transcriptional repressors"/>
    <property type="match status" value="1"/>
</dbReference>
<dbReference type="SUPFAM" id="SSF46785">
    <property type="entry name" value="Winged helix' DNA-binding domain"/>
    <property type="match status" value="1"/>
</dbReference>
<dbReference type="Proteomes" id="UP000609323">
    <property type="component" value="Unassembled WGS sequence"/>
</dbReference>
<feature type="binding site" evidence="6">
    <location>
        <position position="195"/>
    </location>
    <ligand>
        <name>biotin</name>
        <dbReference type="ChEBI" id="CHEBI:57586"/>
    </ligand>
</feature>
<dbReference type="EMBL" id="BMHF01000001">
    <property type="protein sequence ID" value="GGA23297.1"/>
    <property type="molecule type" value="Genomic_DNA"/>
</dbReference>
<dbReference type="Pfam" id="PF08279">
    <property type="entry name" value="HTH_11"/>
    <property type="match status" value="1"/>
</dbReference>
<dbReference type="SUPFAM" id="SSF55681">
    <property type="entry name" value="Class II aaRS and biotin synthetases"/>
    <property type="match status" value="1"/>
</dbReference>
<comment type="catalytic activity">
    <reaction evidence="6">
        <text>biotin + L-lysyl-[protein] + ATP = N(6)-biotinyl-L-lysyl-[protein] + AMP + diphosphate + H(+)</text>
        <dbReference type="Rhea" id="RHEA:11756"/>
        <dbReference type="Rhea" id="RHEA-COMP:9752"/>
        <dbReference type="Rhea" id="RHEA-COMP:10505"/>
        <dbReference type="ChEBI" id="CHEBI:15378"/>
        <dbReference type="ChEBI" id="CHEBI:29969"/>
        <dbReference type="ChEBI" id="CHEBI:30616"/>
        <dbReference type="ChEBI" id="CHEBI:33019"/>
        <dbReference type="ChEBI" id="CHEBI:57586"/>
        <dbReference type="ChEBI" id="CHEBI:83144"/>
        <dbReference type="ChEBI" id="CHEBI:456215"/>
        <dbReference type="EC" id="6.3.4.15"/>
    </reaction>
</comment>
<keyword evidence="3 6" id="KW-0067">ATP-binding</keyword>
<evidence type="ECO:0000256" key="5">
    <source>
        <dbReference type="ARBA" id="ARBA00023267"/>
    </source>
</evidence>
<evidence type="ECO:0000256" key="3">
    <source>
        <dbReference type="ARBA" id="ARBA00022840"/>
    </source>
</evidence>
<dbReference type="InterPro" id="IPR008988">
    <property type="entry name" value="Transcriptional_repressor_C"/>
</dbReference>
<dbReference type="InterPro" id="IPR045864">
    <property type="entry name" value="aa-tRNA-synth_II/BPL/LPL"/>
</dbReference>
<dbReference type="Pfam" id="PF02237">
    <property type="entry name" value="BPL_C"/>
    <property type="match status" value="1"/>
</dbReference>
<dbReference type="EC" id="6.3.4.15" evidence="6"/>
<dbReference type="InterPro" id="IPR004408">
    <property type="entry name" value="Biotin_CoA_COase_ligase"/>
</dbReference>
<dbReference type="Gene3D" id="3.30.930.10">
    <property type="entry name" value="Bira Bifunctional Protein, Domain 2"/>
    <property type="match status" value="1"/>
</dbReference>
<keyword evidence="6" id="KW-0804">Transcription</keyword>
<keyword evidence="6" id="KW-0678">Repressor</keyword>
<evidence type="ECO:0000259" key="7">
    <source>
        <dbReference type="PROSITE" id="PS51733"/>
    </source>
</evidence>
<dbReference type="InterPro" id="IPR030855">
    <property type="entry name" value="Bifunct_BirA"/>
</dbReference>
<proteinExistence type="inferred from homology"/>
<keyword evidence="6" id="KW-0805">Transcription regulation</keyword>
<keyword evidence="5 6" id="KW-0092">Biotin</keyword>
<dbReference type="Gene3D" id="1.10.10.10">
    <property type="entry name" value="Winged helix-like DNA-binding domain superfamily/Winged helix DNA-binding domain"/>
    <property type="match status" value="1"/>
</dbReference>
<dbReference type="PANTHER" id="PTHR12835:SF5">
    <property type="entry name" value="BIOTIN--PROTEIN LIGASE"/>
    <property type="match status" value="1"/>
</dbReference>
<dbReference type="CDD" id="cd00090">
    <property type="entry name" value="HTH_ARSR"/>
    <property type="match status" value="1"/>
</dbReference>
<dbReference type="InterPro" id="IPR036388">
    <property type="entry name" value="WH-like_DNA-bd_sf"/>
</dbReference>
<dbReference type="InterPro" id="IPR013196">
    <property type="entry name" value="HTH_11"/>
</dbReference>
<dbReference type="PANTHER" id="PTHR12835">
    <property type="entry name" value="BIOTIN PROTEIN LIGASE"/>
    <property type="match status" value="1"/>
</dbReference>
<keyword evidence="4 6" id="KW-0238">DNA-binding</keyword>
<dbReference type="Gene3D" id="2.30.30.100">
    <property type="match status" value="1"/>
</dbReference>
<keyword evidence="2 6" id="KW-0547">Nucleotide-binding</keyword>
<comment type="similarity">
    <text evidence="6">Belongs to the biotin--protein ligase family.</text>
</comment>
<organism evidence="8 9">
    <name type="scientific">Paenibacillus physcomitrellae</name>
    <dbReference type="NCBI Taxonomy" id="1619311"/>
    <lineage>
        <taxon>Bacteria</taxon>
        <taxon>Bacillati</taxon>
        <taxon>Bacillota</taxon>
        <taxon>Bacilli</taxon>
        <taxon>Bacillales</taxon>
        <taxon>Paenibacillaceae</taxon>
        <taxon>Paenibacillus</taxon>
    </lineage>
</organism>
<feature type="binding site" evidence="6">
    <location>
        <position position="124"/>
    </location>
    <ligand>
        <name>biotin</name>
        <dbReference type="ChEBI" id="CHEBI:57586"/>
    </ligand>
</feature>
<dbReference type="InterPro" id="IPR003142">
    <property type="entry name" value="BPL_C"/>
</dbReference>
<evidence type="ECO:0000313" key="8">
    <source>
        <dbReference type="EMBL" id="GGA23297.1"/>
    </source>
</evidence>
<dbReference type="GO" id="GO:0016874">
    <property type="term" value="F:ligase activity"/>
    <property type="evidence" value="ECO:0007669"/>
    <property type="project" value="UniProtKB-KW"/>
</dbReference>
<keyword evidence="1 6" id="KW-0436">Ligase</keyword>
<protein>
    <recommendedName>
        <fullName evidence="6">Bifunctional ligase/repressor BirA</fullName>
    </recommendedName>
    <alternativeName>
        <fullName evidence="6">Biotin--[acetyl-CoA-carboxylase] ligase</fullName>
        <ecNumber evidence="6">6.3.4.15</ecNumber>
    </alternativeName>
    <alternativeName>
        <fullName evidence="6">Biotin--protein ligase</fullName>
    </alternativeName>
    <alternativeName>
        <fullName evidence="6">Biotin-[acetyl-CoA carboxylase] synthetase</fullName>
    </alternativeName>
</protein>
<keyword evidence="9" id="KW-1185">Reference proteome</keyword>
<reference evidence="9" key="1">
    <citation type="journal article" date="2019" name="Int. J. Syst. Evol. Microbiol.">
        <title>The Global Catalogue of Microorganisms (GCM) 10K type strain sequencing project: providing services to taxonomists for standard genome sequencing and annotation.</title>
        <authorList>
            <consortium name="The Broad Institute Genomics Platform"/>
            <consortium name="The Broad Institute Genome Sequencing Center for Infectious Disease"/>
            <person name="Wu L."/>
            <person name="Ma J."/>
        </authorList>
    </citation>
    <scope>NUCLEOTIDE SEQUENCE [LARGE SCALE GENOMIC DNA]</scope>
    <source>
        <strain evidence="9">CGMCC 1.15044</strain>
    </source>
</reference>
<evidence type="ECO:0000256" key="2">
    <source>
        <dbReference type="ARBA" id="ARBA00022741"/>
    </source>
</evidence>
<comment type="function">
    <text evidence="6">Acts both as a biotin--[acetyl-CoA-carboxylase] ligase and a repressor.</text>
</comment>
<dbReference type="NCBIfam" id="TIGR00121">
    <property type="entry name" value="birA_ligase"/>
    <property type="match status" value="1"/>
</dbReference>
<dbReference type="InterPro" id="IPR011991">
    <property type="entry name" value="ArsR-like_HTH"/>
</dbReference>
<comment type="caution">
    <text evidence="8">The sequence shown here is derived from an EMBL/GenBank/DDBJ whole genome shotgun (WGS) entry which is preliminary data.</text>
</comment>
<dbReference type="CDD" id="cd16442">
    <property type="entry name" value="BPL"/>
    <property type="match status" value="1"/>
</dbReference>
<dbReference type="Pfam" id="PF03099">
    <property type="entry name" value="BPL_LplA_LipB"/>
    <property type="match status" value="1"/>
</dbReference>